<comment type="caution">
    <text evidence="2">The sequence shown here is derived from an EMBL/GenBank/DDBJ whole genome shotgun (WGS) entry which is preliminary data.</text>
</comment>
<name>W1YIE5_9ZZZZ</name>
<dbReference type="AlphaFoldDB" id="W1YIE5"/>
<feature type="domain" description="CBS" evidence="1">
    <location>
        <begin position="22"/>
        <end position="76"/>
    </location>
</feature>
<dbReference type="GO" id="GO:0016853">
    <property type="term" value="F:isomerase activity"/>
    <property type="evidence" value="ECO:0007669"/>
    <property type="project" value="UniProtKB-KW"/>
</dbReference>
<dbReference type="EMBL" id="AZMM01003893">
    <property type="protein sequence ID" value="ETJ42141.1"/>
    <property type="molecule type" value="Genomic_DNA"/>
</dbReference>
<organism evidence="2">
    <name type="scientific">human gut metagenome</name>
    <dbReference type="NCBI Taxonomy" id="408170"/>
    <lineage>
        <taxon>unclassified sequences</taxon>
        <taxon>metagenomes</taxon>
        <taxon>organismal metagenomes</taxon>
    </lineage>
</organism>
<reference evidence="2" key="1">
    <citation type="submission" date="2013-12" db="EMBL/GenBank/DDBJ databases">
        <title>A Varibaculum cambriense genome reconstructed from a premature infant gut community with otherwise low bacterial novelty that shifts toward anaerobic metabolism during the third week of life.</title>
        <authorList>
            <person name="Brown C.T."/>
            <person name="Sharon I."/>
            <person name="Thomas B.C."/>
            <person name="Castelle C.J."/>
            <person name="Morowitz M.J."/>
            <person name="Banfield J.F."/>
        </authorList>
    </citation>
    <scope>NUCLEOTIDE SEQUENCE</scope>
</reference>
<dbReference type="SUPFAM" id="SSF54631">
    <property type="entry name" value="CBS-domain pair"/>
    <property type="match status" value="1"/>
</dbReference>
<accession>W1YIE5</accession>
<dbReference type="Pfam" id="PF00571">
    <property type="entry name" value="CBS"/>
    <property type="match status" value="1"/>
</dbReference>
<keyword evidence="2" id="KW-0413">Isomerase</keyword>
<dbReference type="InterPro" id="IPR046342">
    <property type="entry name" value="CBS_dom_sf"/>
</dbReference>
<dbReference type="PANTHER" id="PTHR42745">
    <property type="match status" value="1"/>
</dbReference>
<gene>
    <name evidence="2" type="ORF">Q604_UNBC03893G0001</name>
</gene>
<dbReference type="PROSITE" id="PS51371">
    <property type="entry name" value="CBS"/>
    <property type="match status" value="1"/>
</dbReference>
<evidence type="ECO:0000259" key="1">
    <source>
        <dbReference type="PROSITE" id="PS51371"/>
    </source>
</evidence>
<protein>
    <submittedName>
        <fullName evidence="2">Arabinose 5-phosphate isomerase</fullName>
    </submittedName>
</protein>
<dbReference type="InterPro" id="IPR000644">
    <property type="entry name" value="CBS_dom"/>
</dbReference>
<dbReference type="Gene3D" id="3.10.580.10">
    <property type="entry name" value="CBS-domain"/>
    <property type="match status" value="1"/>
</dbReference>
<feature type="non-terminal residue" evidence="2">
    <location>
        <position position="76"/>
    </location>
</feature>
<evidence type="ECO:0000313" key="2">
    <source>
        <dbReference type="EMBL" id="ETJ42141.1"/>
    </source>
</evidence>
<feature type="non-terminal residue" evidence="2">
    <location>
        <position position="1"/>
    </location>
</feature>
<sequence length="76" mass="8063">FAVFHPGGSLGRKLLLTVENIMHGGEDNPTVFKGATVRDALFVMTEKGLGATNVIDEEGHLLGLVTDGDVRRGLDS</sequence>
<dbReference type="InterPro" id="IPR050986">
    <property type="entry name" value="GutQ/KpsF_isomerases"/>
</dbReference>
<proteinExistence type="predicted"/>
<dbReference type="PANTHER" id="PTHR42745:SF1">
    <property type="entry name" value="ARABINOSE 5-PHOSPHATE ISOMERASE KDSD"/>
    <property type="match status" value="1"/>
</dbReference>